<proteinExistence type="predicted"/>
<comment type="caution">
    <text evidence="1">The sequence shown here is derived from an EMBL/GenBank/DDBJ whole genome shotgun (WGS) entry which is preliminary data.</text>
</comment>
<dbReference type="RefSeq" id="WP_242821226.1">
    <property type="nucleotide sequence ID" value="NZ_JAWLUK010000014.1"/>
</dbReference>
<reference evidence="1" key="1">
    <citation type="submission" date="2023-10" db="EMBL/GenBank/DDBJ databases">
        <title>Development of a sustainable strategy for remediation of hydrocarbon-contaminated territories based on the waste exchange concept.</title>
        <authorList>
            <person name="Krivoruchko A."/>
        </authorList>
    </citation>
    <scope>NUCLEOTIDE SEQUENCE</scope>
    <source>
        <strain evidence="1">IEGM 1325</strain>
    </source>
</reference>
<evidence type="ECO:0000313" key="2">
    <source>
        <dbReference type="Proteomes" id="UP001185728"/>
    </source>
</evidence>
<protein>
    <submittedName>
        <fullName evidence="1">Uncharacterized protein</fullName>
    </submittedName>
</protein>
<gene>
    <name evidence="1" type="ORF">R4064_08545</name>
</gene>
<name>A0AAP5T9X6_9MICC</name>
<accession>A0AAP5T9X6</accession>
<dbReference type="Proteomes" id="UP001185728">
    <property type="component" value="Unassembled WGS sequence"/>
</dbReference>
<organism evidence="1 2">
    <name type="scientific">Micrococcus yunnanensis</name>
    <dbReference type="NCBI Taxonomy" id="566027"/>
    <lineage>
        <taxon>Bacteria</taxon>
        <taxon>Bacillati</taxon>
        <taxon>Actinomycetota</taxon>
        <taxon>Actinomycetes</taxon>
        <taxon>Micrococcales</taxon>
        <taxon>Micrococcaceae</taxon>
        <taxon>Micrococcus</taxon>
    </lineage>
</organism>
<sequence length="55" mass="5477">MIGASVLVVAPWAHLHLRPAPGHLQVTADGVPDVGADDVVLGAGPGPAGRLDDCD</sequence>
<dbReference type="EMBL" id="JAWLUK010000014">
    <property type="protein sequence ID" value="MDV7177681.1"/>
    <property type="molecule type" value="Genomic_DNA"/>
</dbReference>
<dbReference type="AlphaFoldDB" id="A0AAP5T9X6"/>
<evidence type="ECO:0000313" key="1">
    <source>
        <dbReference type="EMBL" id="MDV7177681.1"/>
    </source>
</evidence>